<feature type="chain" id="PRO_5045078236" description="Surface antigen" evidence="1">
    <location>
        <begin position="32"/>
        <end position="252"/>
    </location>
</feature>
<organism evidence="2 3">
    <name type="scientific">Apilactobacillus apinorum</name>
    <dbReference type="NCBI Taxonomy" id="1218495"/>
    <lineage>
        <taxon>Bacteria</taxon>
        <taxon>Bacillati</taxon>
        <taxon>Bacillota</taxon>
        <taxon>Bacilli</taxon>
        <taxon>Lactobacillales</taxon>
        <taxon>Lactobacillaceae</taxon>
        <taxon>Apilactobacillus</taxon>
    </lineage>
</organism>
<evidence type="ECO:0000256" key="1">
    <source>
        <dbReference type="SAM" id="SignalP"/>
    </source>
</evidence>
<dbReference type="RefSeq" id="WP_053950200.1">
    <property type="nucleotide sequence ID" value="NZ_BAABVV010000024.1"/>
</dbReference>
<accession>A0ABP9ZGL2</accession>
<reference evidence="2 3" key="1">
    <citation type="submission" date="2024-03" db="EMBL/GenBank/DDBJ databases">
        <title>Inconsistent identification of Apilactobacillus kunkeei-related strains obtained by well-developed overall genome related indices.</title>
        <authorList>
            <person name="Maeno S."/>
            <person name="Endo A."/>
        </authorList>
    </citation>
    <scope>NUCLEOTIDE SEQUENCE [LARGE SCALE GENOMIC DNA]</scope>
    <source>
        <strain evidence="2 3">20H-10</strain>
    </source>
</reference>
<gene>
    <name evidence="2" type="ORF">AP20H10_03040</name>
</gene>
<evidence type="ECO:0000313" key="2">
    <source>
        <dbReference type="EMBL" id="GAA6113941.1"/>
    </source>
</evidence>
<keyword evidence="1" id="KW-0732">Signal</keyword>
<comment type="caution">
    <text evidence="2">The sequence shown here is derived from an EMBL/GenBank/DDBJ whole genome shotgun (WGS) entry which is preliminary data.</text>
</comment>
<feature type="signal peptide" evidence="1">
    <location>
        <begin position="1"/>
        <end position="31"/>
    </location>
</feature>
<sequence length="252" mass="26528">MKNSLKRNMVKLGLISATASMLGVTVVPGTAAFASQNNNSASSTQTFNVPKNTNNGFNLGGNTFGIPGNSSNKDNSMEGKYVSFNDQSSQYTVSNAASKNLSKTELLNVQKQVNISNSSIKSLSTNNTITVVNPANGASYYVYNGKVINPILASSLRYGHNGISIHWNYAKIYLSKKTVNSLIDARHASEDSIGAGLGAAIGAPSVVGGVSLGAIGAGIVQFMISEYGMQHVSSGRYYNYNYVLGVTKSGDQ</sequence>
<name>A0ABP9ZGL2_9LACO</name>
<keyword evidence="3" id="KW-1185">Reference proteome</keyword>
<dbReference type="EMBL" id="BAABVV010000024">
    <property type="protein sequence ID" value="GAA6113941.1"/>
    <property type="molecule type" value="Genomic_DNA"/>
</dbReference>
<evidence type="ECO:0000313" key="3">
    <source>
        <dbReference type="Proteomes" id="UP001438112"/>
    </source>
</evidence>
<dbReference type="Proteomes" id="UP001438112">
    <property type="component" value="Unassembled WGS sequence"/>
</dbReference>
<protein>
    <recommendedName>
        <fullName evidence="4">Surface antigen</fullName>
    </recommendedName>
</protein>
<proteinExistence type="predicted"/>
<evidence type="ECO:0008006" key="4">
    <source>
        <dbReference type="Google" id="ProtNLM"/>
    </source>
</evidence>